<sequence length="142" mass="16331">MGGGLSILFREGSNWRSAYWNALGCQGIFWDEERGAAWEVWMDRERLSLGTGKNHREVGETITVLGNWDRICGQIGSQNGIKKSGRQRWTAQNGGIGFGKKNDWRLCRGIGIRIFERRRRLRKESISVGQRVWDEVDLEGKY</sequence>
<dbReference type="EMBL" id="AB060244">
    <property type="protein sequence ID" value="BAB41171.1"/>
    <property type="molecule type" value="mRNA"/>
</dbReference>
<evidence type="ECO:0000313" key="1">
    <source>
        <dbReference type="EMBL" id="BAB41171.1"/>
    </source>
</evidence>
<organism evidence="1">
    <name type="scientific">Macaca fascicularis</name>
    <name type="common">Crab-eating macaque</name>
    <name type="synonym">Cynomolgus monkey</name>
    <dbReference type="NCBI Taxonomy" id="9541"/>
    <lineage>
        <taxon>Eukaryota</taxon>
        <taxon>Metazoa</taxon>
        <taxon>Chordata</taxon>
        <taxon>Craniata</taxon>
        <taxon>Vertebrata</taxon>
        <taxon>Euteleostomi</taxon>
        <taxon>Mammalia</taxon>
        <taxon>Eutheria</taxon>
        <taxon>Euarchontoglires</taxon>
        <taxon>Primates</taxon>
        <taxon>Haplorrhini</taxon>
        <taxon>Catarrhini</taxon>
        <taxon>Cercopithecidae</taxon>
        <taxon>Cercopithecinae</taxon>
        <taxon>Macaca</taxon>
    </lineage>
</organism>
<protein>
    <submittedName>
        <fullName evidence="1">Uncharacterized protein</fullName>
    </submittedName>
</protein>
<name>Q9BE10_MACFA</name>
<reference evidence="1" key="1">
    <citation type="journal article" date="2002" name="Genome Biol.">
        <title>Prediction of unidentified human genes on the basis of sequence similarity to novel cDNAs from cynomolgus monkey brain.</title>
        <authorList>
            <person name="Osada N."/>
            <person name="Hida M."/>
            <person name="Kusuda J."/>
            <person name="Tanuma R."/>
            <person name="Hirata M."/>
            <person name="Hirai M."/>
            <person name="Terao K."/>
            <person name="Suzuki Y."/>
            <person name="Sugano S."/>
            <person name="Hashimoto K."/>
        </authorList>
    </citation>
    <scope>NUCLEOTIDE SEQUENCE</scope>
    <source>
        <tissue evidence="1">Frontal lobe left</tissue>
    </source>
</reference>
<accession>Q9BE10</accession>
<dbReference type="AlphaFoldDB" id="Q9BE10"/>
<proteinExistence type="evidence at transcript level"/>